<evidence type="ECO:0000256" key="3">
    <source>
        <dbReference type="ARBA" id="ARBA00022679"/>
    </source>
</evidence>
<keyword evidence="4" id="KW-0547">Nucleotide-binding</keyword>
<organism evidence="8 9">
    <name type="scientific">Actinomadura nitritigenes</name>
    <dbReference type="NCBI Taxonomy" id="134602"/>
    <lineage>
        <taxon>Bacteria</taxon>
        <taxon>Bacillati</taxon>
        <taxon>Actinomycetota</taxon>
        <taxon>Actinomycetes</taxon>
        <taxon>Streptosporangiales</taxon>
        <taxon>Thermomonosporaceae</taxon>
        <taxon>Actinomadura</taxon>
    </lineage>
</organism>
<keyword evidence="6" id="KW-0067">ATP-binding</keyword>
<dbReference type="GO" id="GO:0004674">
    <property type="term" value="F:protein serine/threonine kinase activity"/>
    <property type="evidence" value="ECO:0007669"/>
    <property type="project" value="UniProtKB-KW"/>
</dbReference>
<dbReference type="EMBL" id="JAGEOK010000002">
    <property type="protein sequence ID" value="MBO2436603.1"/>
    <property type="molecule type" value="Genomic_DNA"/>
</dbReference>
<evidence type="ECO:0000313" key="8">
    <source>
        <dbReference type="EMBL" id="MBO2436603.1"/>
    </source>
</evidence>
<dbReference type="Proteomes" id="UP000666915">
    <property type="component" value="Unassembled WGS sequence"/>
</dbReference>
<evidence type="ECO:0000256" key="6">
    <source>
        <dbReference type="ARBA" id="ARBA00022840"/>
    </source>
</evidence>
<feature type="domain" description="Protein kinase" evidence="7">
    <location>
        <begin position="9"/>
        <end position="256"/>
    </location>
</feature>
<name>A0ABS3QRI8_9ACTN</name>
<dbReference type="PROSITE" id="PS00108">
    <property type="entry name" value="PROTEIN_KINASE_ST"/>
    <property type="match status" value="1"/>
</dbReference>
<gene>
    <name evidence="8" type="ORF">J4557_03625</name>
</gene>
<dbReference type="PANTHER" id="PTHR43289">
    <property type="entry name" value="MITOGEN-ACTIVATED PROTEIN KINASE KINASE KINASE 20-RELATED"/>
    <property type="match status" value="1"/>
</dbReference>
<sequence>MADWRLTGFVEERELGRGAQGRVVLARHAGTGAPVAIKYLTGGDPAAVAGLRAEARMLGRLTSPYVARLFRFVESGDGAAIVMEAVNGASLKAVLAEHGRLAPEAALTVLKGSLLGLAAAHAVGVVHRDYKPANVVVRPDGLSKLVDFGVAVLAGQGSAAGTPAYMAPEQWRGEAATPATDVYAATCVFVECVTGRRPFAAGERAALMNRHLSAAADVADVPEALRPLVLKGLAKQPGDRPPGAAAFVGELESAAVAAYGPDWEQRGVRALAAAAVALAALFPLGALAVAPGAAATGAGAAGTAGTAGTAGAAGTGGGVSAGAGSTGAAVGKGFLATAAGKGALAAAGAAVVAAAAGGAVYATKDTTKKPPKDHPVLALAAQNETIPGTSVKVDGARYATVTGLHDAALQRRINAELRAPLDDLIALAKDSRRQVACGSTPTTVTVQTRVGLNGPRLVSVRYFQMSDWCHKADGAPGGEAVTVDLRTGRRLTASDVFRPGTLTAAGAGTLYSRLVQRDGRPWADCSGGRTWQPADFQPTPPEGLYRGASHTPPRLSAFLTPSDFQLAWFTSGSDGCGNLDFGAPYAKIRDLLKPGFAALLPK</sequence>
<keyword evidence="5 8" id="KW-0418">Kinase</keyword>
<dbReference type="CDD" id="cd14014">
    <property type="entry name" value="STKc_PknB_like"/>
    <property type="match status" value="1"/>
</dbReference>
<dbReference type="PANTHER" id="PTHR43289:SF6">
    <property type="entry name" value="SERINE_THREONINE-PROTEIN KINASE NEKL-3"/>
    <property type="match status" value="1"/>
</dbReference>
<dbReference type="Gene3D" id="1.10.510.10">
    <property type="entry name" value="Transferase(Phosphotransferase) domain 1"/>
    <property type="match status" value="1"/>
</dbReference>
<keyword evidence="9" id="KW-1185">Reference proteome</keyword>
<reference evidence="8 9" key="1">
    <citation type="submission" date="2021-03" db="EMBL/GenBank/DDBJ databases">
        <authorList>
            <person name="Kanchanasin P."/>
            <person name="Saeng-In P."/>
            <person name="Phongsopitanun W."/>
            <person name="Yuki M."/>
            <person name="Kudo T."/>
            <person name="Ohkuma M."/>
            <person name="Tanasupawat S."/>
        </authorList>
    </citation>
    <scope>NUCLEOTIDE SEQUENCE [LARGE SCALE GENOMIC DNA]</scope>
    <source>
        <strain evidence="8 9">L46</strain>
    </source>
</reference>
<keyword evidence="3" id="KW-0808">Transferase</keyword>
<evidence type="ECO:0000256" key="5">
    <source>
        <dbReference type="ARBA" id="ARBA00022777"/>
    </source>
</evidence>
<dbReference type="InterPro" id="IPR008271">
    <property type="entry name" value="Ser/Thr_kinase_AS"/>
</dbReference>
<dbReference type="RefSeq" id="WP_208264890.1">
    <property type="nucleotide sequence ID" value="NZ_JAGEOK010000002.1"/>
</dbReference>
<comment type="caution">
    <text evidence="8">The sequence shown here is derived from an EMBL/GenBank/DDBJ whole genome shotgun (WGS) entry which is preliminary data.</text>
</comment>
<evidence type="ECO:0000256" key="1">
    <source>
        <dbReference type="ARBA" id="ARBA00012513"/>
    </source>
</evidence>
<evidence type="ECO:0000256" key="2">
    <source>
        <dbReference type="ARBA" id="ARBA00022527"/>
    </source>
</evidence>
<keyword evidence="2 8" id="KW-0723">Serine/threonine-protein kinase</keyword>
<dbReference type="PROSITE" id="PS50011">
    <property type="entry name" value="PROTEIN_KINASE_DOM"/>
    <property type="match status" value="1"/>
</dbReference>
<dbReference type="Pfam" id="PF00069">
    <property type="entry name" value="Pkinase"/>
    <property type="match status" value="1"/>
</dbReference>
<dbReference type="SUPFAM" id="SSF56112">
    <property type="entry name" value="Protein kinase-like (PK-like)"/>
    <property type="match status" value="1"/>
</dbReference>
<dbReference type="EC" id="2.7.11.1" evidence="1"/>
<evidence type="ECO:0000256" key="4">
    <source>
        <dbReference type="ARBA" id="ARBA00022741"/>
    </source>
</evidence>
<evidence type="ECO:0000259" key="7">
    <source>
        <dbReference type="PROSITE" id="PS50011"/>
    </source>
</evidence>
<proteinExistence type="predicted"/>
<evidence type="ECO:0000313" key="9">
    <source>
        <dbReference type="Proteomes" id="UP000666915"/>
    </source>
</evidence>
<protein>
    <recommendedName>
        <fullName evidence="1">non-specific serine/threonine protein kinase</fullName>
        <ecNumber evidence="1">2.7.11.1</ecNumber>
    </recommendedName>
</protein>
<dbReference type="InterPro" id="IPR011009">
    <property type="entry name" value="Kinase-like_dom_sf"/>
</dbReference>
<accession>A0ABS3QRI8</accession>
<dbReference type="InterPro" id="IPR000719">
    <property type="entry name" value="Prot_kinase_dom"/>
</dbReference>